<dbReference type="AlphaFoldDB" id="A0AAD8X6T6"/>
<dbReference type="Pfam" id="PF03514">
    <property type="entry name" value="GRAS"/>
    <property type="match status" value="1"/>
</dbReference>
<name>A0AAD8X6T6_LOLMU</name>
<accession>A0AAD8X6T6</accession>
<evidence type="ECO:0000256" key="4">
    <source>
        <dbReference type="SAM" id="MobiDB-lite"/>
    </source>
</evidence>
<protein>
    <submittedName>
        <fullName evidence="5">Uncharacterized protein</fullName>
    </submittedName>
</protein>
<evidence type="ECO:0000256" key="3">
    <source>
        <dbReference type="PROSITE-ProRule" id="PRU01191"/>
    </source>
</evidence>
<feature type="region of interest" description="SAW" evidence="3">
    <location>
        <begin position="447"/>
        <end position="525"/>
    </location>
</feature>
<dbReference type="PANTHER" id="PTHR31636">
    <property type="entry name" value="OSJNBA0084A10.13 PROTEIN-RELATED"/>
    <property type="match status" value="1"/>
</dbReference>
<feature type="region of interest" description="Leucine repeat II (LRII)" evidence="3">
    <location>
        <begin position="286"/>
        <end position="318"/>
    </location>
</feature>
<proteinExistence type="inferred from homology"/>
<evidence type="ECO:0000313" key="5">
    <source>
        <dbReference type="EMBL" id="KAK1696302.1"/>
    </source>
</evidence>
<keyword evidence="2" id="KW-0804">Transcription</keyword>
<dbReference type="EMBL" id="JAUUTY010000001">
    <property type="protein sequence ID" value="KAK1696302.1"/>
    <property type="molecule type" value="Genomic_DNA"/>
</dbReference>
<gene>
    <name evidence="5" type="ORF">QYE76_012999</name>
</gene>
<sequence>MRDICYDRAWMATSPTLNGYLAGVGRGSSAMNPENRGQQTTRPSKLQVRRAATTEGGSSTNASPLPEAPAGSAYAAVPLRMAWTVNLENGHHGTVMSAVPAAPTPWMMNPMNMPLFQSAPAAALQHEYEKHGLFLIKMLHSCAAAVAEGETELLNIGLKWISCNASDDSEEPLQRLASAFADALARRMVQPWLQHMITTPDHEAAAARRHFTAMCPFLRISGAVANHAIIDVAEVQPGRIVHVHVVDLGGTDPHQWLQLLRIFATRSPNMILRLTIVNKQEEFLSQAADLLIKEAVRLRVGFLFHPVRLNIDQFSSIDALGVRSGEVLVVVSTLQLHRMLEFVEVSSTPHDRKGKKIQAHGSQQHTMTRADALLRDLRQLSPKLVVVTEQEADHNGADFKERFRNALVYYGALFDALEESVPSRGSAEERACVERHLLRDEIMDIISCDGAQRRDRHEKVEGWAARMDAAGFSPAAVMRQDVVAQAMMLAQELLPGGAYRVSRVNDGRLFIYRNTIPMFSISTWHAV</sequence>
<dbReference type="InterPro" id="IPR005202">
    <property type="entry name" value="TF_GRAS"/>
</dbReference>
<dbReference type="PROSITE" id="PS50985">
    <property type="entry name" value="GRAS"/>
    <property type="match status" value="1"/>
</dbReference>
<comment type="caution">
    <text evidence="3">Lacks conserved residue(s) required for the propagation of feature annotation.</text>
</comment>
<feature type="region of interest" description="Disordered" evidence="4">
    <location>
        <begin position="25"/>
        <end position="68"/>
    </location>
</feature>
<comment type="caution">
    <text evidence="5">The sequence shown here is derived from an EMBL/GenBank/DDBJ whole genome shotgun (WGS) entry which is preliminary data.</text>
</comment>
<evidence type="ECO:0000256" key="2">
    <source>
        <dbReference type="ARBA" id="ARBA00023163"/>
    </source>
</evidence>
<keyword evidence="1" id="KW-0805">Transcription regulation</keyword>
<comment type="similarity">
    <text evidence="3">Belongs to the GRAS family.</text>
</comment>
<reference evidence="5" key="1">
    <citation type="submission" date="2023-07" db="EMBL/GenBank/DDBJ databases">
        <title>A chromosome-level genome assembly of Lolium multiflorum.</title>
        <authorList>
            <person name="Chen Y."/>
            <person name="Copetti D."/>
            <person name="Kolliker R."/>
            <person name="Studer B."/>
        </authorList>
    </citation>
    <scope>NUCLEOTIDE SEQUENCE</scope>
    <source>
        <strain evidence="5">02402/16</strain>
        <tissue evidence="5">Leaf</tissue>
    </source>
</reference>
<keyword evidence="6" id="KW-1185">Reference proteome</keyword>
<organism evidence="5 6">
    <name type="scientific">Lolium multiflorum</name>
    <name type="common">Italian ryegrass</name>
    <name type="synonym">Lolium perenne subsp. multiflorum</name>
    <dbReference type="NCBI Taxonomy" id="4521"/>
    <lineage>
        <taxon>Eukaryota</taxon>
        <taxon>Viridiplantae</taxon>
        <taxon>Streptophyta</taxon>
        <taxon>Embryophyta</taxon>
        <taxon>Tracheophyta</taxon>
        <taxon>Spermatophyta</taxon>
        <taxon>Magnoliopsida</taxon>
        <taxon>Liliopsida</taxon>
        <taxon>Poales</taxon>
        <taxon>Poaceae</taxon>
        <taxon>BOP clade</taxon>
        <taxon>Pooideae</taxon>
        <taxon>Poodae</taxon>
        <taxon>Poeae</taxon>
        <taxon>Poeae Chloroplast Group 2 (Poeae type)</taxon>
        <taxon>Loliodinae</taxon>
        <taxon>Loliinae</taxon>
        <taxon>Lolium</taxon>
    </lineage>
</organism>
<feature type="compositionally biased region" description="Polar residues" evidence="4">
    <location>
        <begin position="29"/>
        <end position="44"/>
    </location>
</feature>
<feature type="short sequence motif" description="VHIID" evidence="3">
    <location>
        <begin position="243"/>
        <end position="247"/>
    </location>
</feature>
<evidence type="ECO:0000313" key="6">
    <source>
        <dbReference type="Proteomes" id="UP001231189"/>
    </source>
</evidence>
<dbReference type="Proteomes" id="UP001231189">
    <property type="component" value="Unassembled WGS sequence"/>
</dbReference>
<evidence type="ECO:0000256" key="1">
    <source>
        <dbReference type="ARBA" id="ARBA00023015"/>
    </source>
</evidence>